<reference evidence="3 4" key="1">
    <citation type="journal article" date="2006" name="Int. J. Syst. Evol. Microbiol.">
        <title>Costertonia aggregata gen. nov., sp. nov., a mesophilic marine bacterium of the family Flavobacteriaceae, isolated from a mature biofilm.</title>
        <authorList>
            <person name="Kwon K.K."/>
            <person name="Lee Y.K."/>
            <person name="Lee H.K."/>
        </authorList>
    </citation>
    <scope>NUCLEOTIDE SEQUENCE [LARGE SCALE GENOMIC DNA]</scope>
    <source>
        <strain evidence="3 4">KCCM 42265</strain>
    </source>
</reference>
<evidence type="ECO:0000256" key="1">
    <source>
        <dbReference type="SAM" id="Coils"/>
    </source>
</evidence>
<dbReference type="KEGG" id="cagg:HYG79_13535"/>
<accession>A0A7H9ASB4</accession>
<keyword evidence="1" id="KW-0175">Coiled coil</keyword>
<gene>
    <name evidence="3" type="ORF">HYG79_13535</name>
</gene>
<dbReference type="Pfam" id="PF00535">
    <property type="entry name" value="Glycos_transf_2"/>
    <property type="match status" value="1"/>
</dbReference>
<evidence type="ECO:0000259" key="2">
    <source>
        <dbReference type="Pfam" id="PF00535"/>
    </source>
</evidence>
<sequence>MSLSKKNISIITINYNSSEYTKNCIDSIIQVCTNTLEFEIIVVDNASEIQDYRNIEEHIKTLNNNKIKLMRSRINIGFGAGNMYGVQQANADYYLILNNDCIFKEDVLSYCYMFMQEHTNVACCGPRSVDQDGNQWHGFNHFTSFTKEIIGKKAAEFLKGPSTPRLRKKYTNPIKVDYVNGSFMFFRSSFFDMVGGFDTNLFLYYEESDICQRLSKMGKCTYYLPNITYVHYKDKSIGESLAATTKLIEYNTSLFYVMRKHHTWLYFKIFHFFFSLRYFIKSFAKPKYFPIFLKAVGGFPLHKSLKQKQVLTSPV</sequence>
<keyword evidence="4" id="KW-1185">Reference proteome</keyword>
<evidence type="ECO:0000313" key="3">
    <source>
        <dbReference type="EMBL" id="QLG46326.1"/>
    </source>
</evidence>
<dbReference type="Proteomes" id="UP000509302">
    <property type="component" value="Chromosome"/>
</dbReference>
<dbReference type="EMBL" id="CP058595">
    <property type="protein sequence ID" value="QLG46326.1"/>
    <property type="molecule type" value="Genomic_DNA"/>
</dbReference>
<dbReference type="InterPro" id="IPR029044">
    <property type="entry name" value="Nucleotide-diphossugar_trans"/>
</dbReference>
<dbReference type="PANTHER" id="PTHR43179:SF7">
    <property type="entry name" value="RHAMNOSYLTRANSFERASE WBBL"/>
    <property type="match status" value="1"/>
</dbReference>
<dbReference type="RefSeq" id="WP_179242606.1">
    <property type="nucleotide sequence ID" value="NZ_CP058595.1"/>
</dbReference>
<feature type="coiled-coil region" evidence="1">
    <location>
        <begin position="45"/>
        <end position="72"/>
    </location>
</feature>
<dbReference type="GO" id="GO:0016740">
    <property type="term" value="F:transferase activity"/>
    <property type="evidence" value="ECO:0007669"/>
    <property type="project" value="UniProtKB-KW"/>
</dbReference>
<protein>
    <submittedName>
        <fullName evidence="3">Glycosyltransferase family 2 protein</fullName>
    </submittedName>
</protein>
<dbReference type="PANTHER" id="PTHR43179">
    <property type="entry name" value="RHAMNOSYLTRANSFERASE WBBL"/>
    <property type="match status" value="1"/>
</dbReference>
<dbReference type="Gene3D" id="3.90.550.10">
    <property type="entry name" value="Spore Coat Polysaccharide Biosynthesis Protein SpsA, Chain A"/>
    <property type="match status" value="1"/>
</dbReference>
<evidence type="ECO:0000313" key="4">
    <source>
        <dbReference type="Proteomes" id="UP000509302"/>
    </source>
</evidence>
<dbReference type="InterPro" id="IPR001173">
    <property type="entry name" value="Glyco_trans_2-like"/>
</dbReference>
<dbReference type="SUPFAM" id="SSF53448">
    <property type="entry name" value="Nucleotide-diphospho-sugar transferases"/>
    <property type="match status" value="1"/>
</dbReference>
<name>A0A7H9ASB4_9FLAO</name>
<organism evidence="3 4">
    <name type="scientific">Costertonia aggregata</name>
    <dbReference type="NCBI Taxonomy" id="343403"/>
    <lineage>
        <taxon>Bacteria</taxon>
        <taxon>Pseudomonadati</taxon>
        <taxon>Bacteroidota</taxon>
        <taxon>Flavobacteriia</taxon>
        <taxon>Flavobacteriales</taxon>
        <taxon>Flavobacteriaceae</taxon>
        <taxon>Costertonia</taxon>
    </lineage>
</organism>
<keyword evidence="3" id="KW-0808">Transferase</keyword>
<proteinExistence type="predicted"/>
<dbReference type="AlphaFoldDB" id="A0A7H9ASB4"/>
<feature type="domain" description="Glycosyltransferase 2-like" evidence="2">
    <location>
        <begin position="9"/>
        <end position="190"/>
    </location>
</feature>